<dbReference type="InParanoid" id="A0BT99"/>
<feature type="coiled-coil region" evidence="2">
    <location>
        <begin position="57"/>
        <end position="84"/>
    </location>
</feature>
<dbReference type="Pfam" id="PF00400">
    <property type="entry name" value="WD40"/>
    <property type="match status" value="2"/>
</dbReference>
<dbReference type="OMA" id="CNTSDIY"/>
<evidence type="ECO:0000313" key="4">
    <source>
        <dbReference type="Proteomes" id="UP000000600"/>
    </source>
</evidence>
<dbReference type="GeneID" id="5014958"/>
<dbReference type="KEGG" id="ptm:GSPATT00031998001"/>
<dbReference type="PROSITE" id="PS50294">
    <property type="entry name" value="WD_REPEATS_REGION"/>
    <property type="match status" value="2"/>
</dbReference>
<protein>
    <submittedName>
        <fullName evidence="3">Uncharacterized protein</fullName>
    </submittedName>
</protein>
<dbReference type="AlphaFoldDB" id="A0BT99"/>
<dbReference type="OrthoDB" id="63070at2759"/>
<evidence type="ECO:0000313" key="3">
    <source>
        <dbReference type="EMBL" id="CAK61766.1"/>
    </source>
</evidence>
<dbReference type="RefSeq" id="XP_001429164.1">
    <property type="nucleotide sequence ID" value="XM_001429127.1"/>
</dbReference>
<dbReference type="SUPFAM" id="SSF50978">
    <property type="entry name" value="WD40 repeat-like"/>
    <property type="match status" value="1"/>
</dbReference>
<evidence type="ECO:0000256" key="1">
    <source>
        <dbReference type="PROSITE-ProRule" id="PRU00221"/>
    </source>
</evidence>
<dbReference type="PROSITE" id="PS50082">
    <property type="entry name" value="WD_REPEATS_2"/>
    <property type="match status" value="2"/>
</dbReference>
<accession>A0BT99</accession>
<proteinExistence type="predicted"/>
<dbReference type="PANTHER" id="PTHR19920:SF0">
    <property type="entry name" value="CYTOSOLIC IRON-SULFUR PROTEIN ASSEMBLY PROTEIN CIAO1-RELATED"/>
    <property type="match status" value="1"/>
</dbReference>
<keyword evidence="1" id="KW-0853">WD repeat</keyword>
<name>A0BT99_PARTE</name>
<dbReference type="EMBL" id="CT868016">
    <property type="protein sequence ID" value="CAK61766.1"/>
    <property type="molecule type" value="Genomic_DNA"/>
</dbReference>
<feature type="repeat" description="WD" evidence="1">
    <location>
        <begin position="295"/>
        <end position="329"/>
    </location>
</feature>
<dbReference type="Proteomes" id="UP000000600">
    <property type="component" value="Unassembled WGS sequence"/>
</dbReference>
<evidence type="ECO:0000256" key="2">
    <source>
        <dbReference type="SAM" id="Coils"/>
    </source>
</evidence>
<organism evidence="3 4">
    <name type="scientific">Paramecium tetraurelia</name>
    <dbReference type="NCBI Taxonomy" id="5888"/>
    <lineage>
        <taxon>Eukaryota</taxon>
        <taxon>Sar</taxon>
        <taxon>Alveolata</taxon>
        <taxon>Ciliophora</taxon>
        <taxon>Intramacronucleata</taxon>
        <taxon>Oligohymenophorea</taxon>
        <taxon>Peniculida</taxon>
        <taxon>Parameciidae</taxon>
        <taxon>Paramecium</taxon>
    </lineage>
</organism>
<keyword evidence="2" id="KW-0175">Coiled coil</keyword>
<dbReference type="Gene3D" id="2.130.10.10">
    <property type="entry name" value="YVTN repeat-like/Quinoprotein amine dehydrogenase"/>
    <property type="match status" value="1"/>
</dbReference>
<dbReference type="InterPro" id="IPR001680">
    <property type="entry name" value="WD40_rpt"/>
</dbReference>
<dbReference type="HOGENOM" id="CLU_019203_2_1_1"/>
<keyword evidence="4" id="KW-1185">Reference proteome</keyword>
<dbReference type="InterPro" id="IPR015943">
    <property type="entry name" value="WD40/YVTN_repeat-like_dom_sf"/>
</dbReference>
<dbReference type="PANTHER" id="PTHR19920">
    <property type="entry name" value="WD40 PROTEIN CIAO1"/>
    <property type="match status" value="1"/>
</dbReference>
<gene>
    <name evidence="3" type="ORF">GSPATT00031998001</name>
</gene>
<dbReference type="SMART" id="SM00320">
    <property type="entry name" value="WD40"/>
    <property type="match status" value="4"/>
</dbReference>
<reference evidence="3 4" key="1">
    <citation type="journal article" date="2006" name="Nature">
        <title>Global trends of whole-genome duplications revealed by the ciliate Paramecium tetraurelia.</title>
        <authorList>
            <consortium name="Genoscope"/>
            <person name="Aury J.-M."/>
            <person name="Jaillon O."/>
            <person name="Duret L."/>
            <person name="Noel B."/>
            <person name="Jubin C."/>
            <person name="Porcel B.M."/>
            <person name="Segurens B."/>
            <person name="Daubin V."/>
            <person name="Anthouard V."/>
            <person name="Aiach N."/>
            <person name="Arnaiz O."/>
            <person name="Billaut A."/>
            <person name="Beisson J."/>
            <person name="Blanc I."/>
            <person name="Bouhouche K."/>
            <person name="Camara F."/>
            <person name="Duharcourt S."/>
            <person name="Guigo R."/>
            <person name="Gogendeau D."/>
            <person name="Katinka M."/>
            <person name="Keller A.-M."/>
            <person name="Kissmehl R."/>
            <person name="Klotz C."/>
            <person name="Koll F."/>
            <person name="Le Moue A."/>
            <person name="Lepere C."/>
            <person name="Malinsky S."/>
            <person name="Nowacki M."/>
            <person name="Nowak J.K."/>
            <person name="Plattner H."/>
            <person name="Poulain J."/>
            <person name="Ruiz F."/>
            <person name="Serrano V."/>
            <person name="Zagulski M."/>
            <person name="Dessen P."/>
            <person name="Betermier M."/>
            <person name="Weissenbach J."/>
            <person name="Scarpelli C."/>
            <person name="Schachter V."/>
            <person name="Sperling L."/>
            <person name="Meyer E."/>
            <person name="Cohen J."/>
            <person name="Wincker P."/>
        </authorList>
    </citation>
    <scope>NUCLEOTIDE SEQUENCE [LARGE SCALE GENOMIC DNA]</scope>
    <source>
        <strain evidence="3 4">Stock d4-2</strain>
    </source>
</reference>
<sequence length="522" mass="61844">MNKLTIIENQSEFHCQFKHNQPICSVVLDPKLTKTQRFLCGLCMEYSDSEYTIIGIHRVIQNIEEKYETQIKELENQTMKTVQQLQSSINSTQKLKQQFMDLFDSLIGIAEGWSDELLLQMQKFYKYSFYDELDDYIKKENNSEAANTEKIKTINRSWMTKLYNNLNQYNENKGLLSFRELRLKFKKILNQKDSLEDEIKFKLIQQSAKQSIKCNSISFNSSGSIMISSEYQNINVWSFTKGQFELLQTLQGHSNWVQCLCYSKKQNSFVSGAGDKTIRCWKQLNQNEWISSQPYKQHIDWVMCIIMNSNEDLLFSGGSDYSIKVWKVDFDKNELQYLYSLDKHKNYVISLSLNKSENSLVSCAQQKNQIIIWEKKKNGKYEFKYFVKQSVNYVGFKVGFISENSFIWTTGDQGINMIYNFEEREGVYQENISKTIQLATNYQDYDEYFFPIIYNEKRNFIVVRHKSYIYLIRENQKGQFQKLDQLNCNTSDIYGTMTDNGEYLVFWDFHTKGYSVYELQNQ</sequence>
<feature type="repeat" description="WD" evidence="1">
    <location>
        <begin position="250"/>
        <end position="282"/>
    </location>
</feature>
<dbReference type="InterPro" id="IPR036322">
    <property type="entry name" value="WD40_repeat_dom_sf"/>
</dbReference>